<dbReference type="GO" id="GO:0046872">
    <property type="term" value="F:metal ion binding"/>
    <property type="evidence" value="ECO:0007669"/>
    <property type="project" value="UniProtKB-KW"/>
</dbReference>
<dbReference type="AlphaFoldDB" id="Q7VGA6"/>
<sequence length="122" mass="13600">MKMPPLNEQERAVLLHKATEAPFSGAYTDCFENGIYLCRQCGTPLYESNAKFPSHCGWASFDDEIQGAIKRIPDSDGVRTEIICAHCGGHLGHIFENEGFTPKNIRHCVNSLSLSFRKNNAQ</sequence>
<feature type="domain" description="MsrB" evidence="7">
    <location>
        <begin position="1"/>
        <end position="119"/>
    </location>
</feature>
<keyword evidence="4" id="KW-0862">Zinc</keyword>
<evidence type="ECO:0000259" key="7">
    <source>
        <dbReference type="PROSITE" id="PS51790"/>
    </source>
</evidence>
<dbReference type="InterPro" id="IPR028427">
    <property type="entry name" value="Met_Sox_Rdtase_MsrB"/>
</dbReference>
<keyword evidence="5" id="KW-0560">Oxidoreductase</keyword>
<dbReference type="GO" id="GO:0030091">
    <property type="term" value="P:protein repair"/>
    <property type="evidence" value="ECO:0007669"/>
    <property type="project" value="InterPro"/>
</dbReference>
<keyword evidence="3" id="KW-0479">Metal-binding</keyword>
<organism evidence="8 9">
    <name type="scientific">Helicobacter hepaticus (strain ATCC 51449 / 3B1)</name>
    <dbReference type="NCBI Taxonomy" id="235279"/>
    <lineage>
        <taxon>Bacteria</taxon>
        <taxon>Pseudomonadati</taxon>
        <taxon>Campylobacterota</taxon>
        <taxon>Epsilonproteobacteria</taxon>
        <taxon>Campylobacterales</taxon>
        <taxon>Helicobacteraceae</taxon>
        <taxon>Helicobacter</taxon>
    </lineage>
</organism>
<dbReference type="Proteomes" id="UP000002495">
    <property type="component" value="Chromosome"/>
</dbReference>
<dbReference type="PANTHER" id="PTHR46081">
    <property type="entry name" value="PEPTIDE METHIONINE SULFOXIDE REDUCTASE 2"/>
    <property type="match status" value="1"/>
</dbReference>
<accession>Q7VGA6</accession>
<name>Q7VGA6_HELHP</name>
<dbReference type="InterPro" id="IPR002579">
    <property type="entry name" value="Met_Sox_Rdtase_MsrB_dom"/>
</dbReference>
<dbReference type="PROSITE" id="PS51790">
    <property type="entry name" value="MSRB"/>
    <property type="match status" value="1"/>
</dbReference>
<comment type="cofactor">
    <cofactor evidence="1">
        <name>Zn(2+)</name>
        <dbReference type="ChEBI" id="CHEBI:29105"/>
    </cofactor>
</comment>
<evidence type="ECO:0000256" key="4">
    <source>
        <dbReference type="ARBA" id="ARBA00022833"/>
    </source>
</evidence>
<evidence type="ECO:0000256" key="2">
    <source>
        <dbReference type="ARBA" id="ARBA00012499"/>
    </source>
</evidence>
<evidence type="ECO:0000256" key="5">
    <source>
        <dbReference type="ARBA" id="ARBA00023002"/>
    </source>
</evidence>
<dbReference type="PANTHER" id="PTHR46081:SF8">
    <property type="entry name" value="PEPTIDE METHIONINE SULFOXIDE REDUCTASE 2"/>
    <property type="match status" value="1"/>
</dbReference>
<reference evidence="8 9" key="1">
    <citation type="journal article" date="2003" name="Proc. Natl. Acad. Sci. U.S.A.">
        <title>The complete genome sequence of the carcinogenic bacterium Helicobacter hepaticus.</title>
        <authorList>
            <person name="Suerbaum S."/>
            <person name="Josenhans C."/>
            <person name="Sterzenbach T."/>
            <person name="Drescher B."/>
            <person name="Brandt P."/>
            <person name="Bell M."/>
            <person name="Droege M."/>
            <person name="Fartmann B."/>
            <person name="Fischer H.-P."/>
            <person name="Ge Z."/>
            <person name="Hoerster A."/>
            <person name="Holland R."/>
            <person name="Klein K."/>
            <person name="Koenig J."/>
            <person name="Macko L."/>
            <person name="Mendz G.L."/>
            <person name="Nyakatura G."/>
            <person name="Schauer D.B."/>
            <person name="Shen Z."/>
            <person name="Weber J."/>
            <person name="Frosch M."/>
            <person name="Fox J.G."/>
        </authorList>
    </citation>
    <scope>NUCLEOTIDE SEQUENCE [LARGE SCALE GENOMIC DNA]</scope>
    <source>
        <strain evidence="9">ATCC 51449 / 3B1</strain>
    </source>
</reference>
<evidence type="ECO:0000256" key="6">
    <source>
        <dbReference type="ARBA" id="ARBA00048488"/>
    </source>
</evidence>
<dbReference type="KEGG" id="hhe:HH_1416"/>
<dbReference type="NCBIfam" id="NF004036">
    <property type="entry name" value="PRK05508.1"/>
    <property type="match status" value="1"/>
</dbReference>
<dbReference type="EC" id="1.8.4.12" evidence="2"/>
<evidence type="ECO:0000313" key="9">
    <source>
        <dbReference type="Proteomes" id="UP000002495"/>
    </source>
</evidence>
<dbReference type="InterPro" id="IPR011057">
    <property type="entry name" value="Mss4-like_sf"/>
</dbReference>
<dbReference type="STRING" id="235279.HH_1416"/>
<dbReference type="Pfam" id="PF01641">
    <property type="entry name" value="SelR"/>
    <property type="match status" value="1"/>
</dbReference>
<keyword evidence="9" id="KW-1185">Reference proteome</keyword>
<proteinExistence type="predicted"/>
<dbReference type="GO" id="GO:0006979">
    <property type="term" value="P:response to oxidative stress"/>
    <property type="evidence" value="ECO:0007669"/>
    <property type="project" value="InterPro"/>
</dbReference>
<dbReference type="EMBL" id="AE017125">
    <property type="protein sequence ID" value="AAP78013.1"/>
    <property type="molecule type" value="Genomic_DNA"/>
</dbReference>
<evidence type="ECO:0000256" key="3">
    <source>
        <dbReference type="ARBA" id="ARBA00022723"/>
    </source>
</evidence>
<comment type="catalytic activity">
    <reaction evidence="6">
        <text>L-methionyl-[protein] + [thioredoxin]-disulfide + H2O = L-methionyl-(R)-S-oxide-[protein] + [thioredoxin]-dithiol</text>
        <dbReference type="Rhea" id="RHEA:24164"/>
        <dbReference type="Rhea" id="RHEA-COMP:10698"/>
        <dbReference type="Rhea" id="RHEA-COMP:10700"/>
        <dbReference type="Rhea" id="RHEA-COMP:12313"/>
        <dbReference type="Rhea" id="RHEA-COMP:12314"/>
        <dbReference type="ChEBI" id="CHEBI:15377"/>
        <dbReference type="ChEBI" id="CHEBI:16044"/>
        <dbReference type="ChEBI" id="CHEBI:29950"/>
        <dbReference type="ChEBI" id="CHEBI:45764"/>
        <dbReference type="ChEBI" id="CHEBI:50058"/>
        <dbReference type="EC" id="1.8.4.12"/>
    </reaction>
</comment>
<dbReference type="Gene3D" id="2.170.150.20">
    <property type="entry name" value="Peptide methionine sulfoxide reductase"/>
    <property type="match status" value="1"/>
</dbReference>
<dbReference type="SUPFAM" id="SSF51316">
    <property type="entry name" value="Mss4-like"/>
    <property type="match status" value="1"/>
</dbReference>
<dbReference type="HOGENOM" id="CLU_031040_8_5_7"/>
<evidence type="ECO:0000313" key="8">
    <source>
        <dbReference type="EMBL" id="AAP78013.1"/>
    </source>
</evidence>
<gene>
    <name evidence="8" type="ordered locus">HH_1416</name>
</gene>
<dbReference type="eggNOG" id="COG0229">
    <property type="taxonomic scope" value="Bacteria"/>
</dbReference>
<dbReference type="GO" id="GO:0033743">
    <property type="term" value="F:peptide-methionine (R)-S-oxide reductase activity"/>
    <property type="evidence" value="ECO:0007669"/>
    <property type="project" value="UniProtKB-EC"/>
</dbReference>
<protein>
    <recommendedName>
        <fullName evidence="2">peptide-methionine (R)-S-oxide reductase</fullName>
        <ecNumber evidence="2">1.8.4.12</ecNumber>
    </recommendedName>
</protein>
<evidence type="ECO:0000256" key="1">
    <source>
        <dbReference type="ARBA" id="ARBA00001947"/>
    </source>
</evidence>